<reference evidence="2 3" key="1">
    <citation type="submission" date="2019-07" db="EMBL/GenBank/DDBJ databases">
        <authorList>
            <person name="Li J."/>
        </authorList>
    </citation>
    <scope>NUCLEOTIDE SEQUENCE [LARGE SCALE GENOMIC DNA]</scope>
    <source>
        <strain evidence="2 3">TKL69</strain>
    </source>
</reference>
<feature type="transmembrane region" description="Helical" evidence="1">
    <location>
        <begin position="104"/>
        <end position="125"/>
    </location>
</feature>
<evidence type="ECO:0000256" key="1">
    <source>
        <dbReference type="SAM" id="Phobius"/>
    </source>
</evidence>
<proteinExistence type="predicted"/>
<feature type="transmembrane region" description="Helical" evidence="1">
    <location>
        <begin position="6"/>
        <end position="26"/>
    </location>
</feature>
<dbReference type="RefSeq" id="WP_143893313.1">
    <property type="nucleotide sequence ID" value="NZ_CP041666.1"/>
</dbReference>
<feature type="transmembrane region" description="Helical" evidence="1">
    <location>
        <begin position="63"/>
        <end position="83"/>
    </location>
</feature>
<keyword evidence="1" id="KW-0472">Membrane</keyword>
<gene>
    <name evidence="2" type="ORF">FN924_07825</name>
</gene>
<dbReference type="EMBL" id="CP041666">
    <property type="protein sequence ID" value="QDP40083.1"/>
    <property type="molecule type" value="Genomic_DNA"/>
</dbReference>
<evidence type="ECO:0000313" key="3">
    <source>
        <dbReference type="Proteomes" id="UP000315215"/>
    </source>
</evidence>
<organism evidence="2 3">
    <name type="scientific">Radiobacillus deserti</name>
    <dbReference type="NCBI Taxonomy" id="2594883"/>
    <lineage>
        <taxon>Bacteria</taxon>
        <taxon>Bacillati</taxon>
        <taxon>Bacillota</taxon>
        <taxon>Bacilli</taxon>
        <taxon>Bacillales</taxon>
        <taxon>Bacillaceae</taxon>
        <taxon>Radiobacillus</taxon>
    </lineage>
</organism>
<name>A0A516KFB4_9BACI</name>
<dbReference type="KEGG" id="aqt:FN924_07825"/>
<dbReference type="OrthoDB" id="2353183at2"/>
<protein>
    <submittedName>
        <fullName evidence="2">DUF3397 domain-containing protein</fullName>
    </submittedName>
</protein>
<accession>A0A516KFB4</accession>
<feature type="transmembrane region" description="Helical" evidence="1">
    <location>
        <begin position="38"/>
        <end position="57"/>
    </location>
</feature>
<sequence>MVEILSRFIGFMLTFPFLISLIVFYVSYSFSKKKWKSIHRMVHYTAILYIMAVMVLLQDLLGFSVVGFILITLLVLLSVFVILERNMHGEVIFLRAWKLFWRCSFLIFFFLYIILVFIGILSRIFSF</sequence>
<keyword evidence="1" id="KW-0812">Transmembrane</keyword>
<evidence type="ECO:0000313" key="2">
    <source>
        <dbReference type="EMBL" id="QDP40083.1"/>
    </source>
</evidence>
<dbReference type="Pfam" id="PF11877">
    <property type="entry name" value="DUF3397"/>
    <property type="match status" value="1"/>
</dbReference>
<dbReference type="InterPro" id="IPR024515">
    <property type="entry name" value="DUF3397"/>
</dbReference>
<keyword evidence="1" id="KW-1133">Transmembrane helix</keyword>
<dbReference type="AlphaFoldDB" id="A0A516KFB4"/>
<keyword evidence="3" id="KW-1185">Reference proteome</keyword>
<dbReference type="Proteomes" id="UP000315215">
    <property type="component" value="Chromosome"/>
</dbReference>